<proteinExistence type="predicted"/>
<reference evidence="2 3" key="1">
    <citation type="submission" date="2024-09" db="EMBL/GenBank/DDBJ databases">
        <authorList>
            <person name="Sun Q."/>
            <person name="Mori K."/>
        </authorList>
    </citation>
    <scope>NUCLEOTIDE SEQUENCE [LARGE SCALE GENOMIC DNA]</scope>
    <source>
        <strain evidence="2 3">JCM 3143</strain>
    </source>
</reference>
<dbReference type="Proteomes" id="UP001589532">
    <property type="component" value="Unassembled WGS sequence"/>
</dbReference>
<feature type="transmembrane region" description="Helical" evidence="1">
    <location>
        <begin position="161"/>
        <end position="179"/>
    </location>
</feature>
<evidence type="ECO:0000256" key="1">
    <source>
        <dbReference type="SAM" id="Phobius"/>
    </source>
</evidence>
<evidence type="ECO:0000313" key="3">
    <source>
        <dbReference type="Proteomes" id="UP001589532"/>
    </source>
</evidence>
<evidence type="ECO:0000313" key="2">
    <source>
        <dbReference type="EMBL" id="MFB9629145.1"/>
    </source>
</evidence>
<keyword evidence="1" id="KW-0812">Transmembrane</keyword>
<feature type="transmembrane region" description="Helical" evidence="1">
    <location>
        <begin position="38"/>
        <end position="58"/>
    </location>
</feature>
<gene>
    <name evidence="2" type="ORF">ACFFSA_39230</name>
</gene>
<organism evidence="2 3">
    <name type="scientific">Nonomuraea helvata</name>
    <dbReference type="NCBI Taxonomy" id="37484"/>
    <lineage>
        <taxon>Bacteria</taxon>
        <taxon>Bacillati</taxon>
        <taxon>Actinomycetota</taxon>
        <taxon>Actinomycetes</taxon>
        <taxon>Streptosporangiales</taxon>
        <taxon>Streptosporangiaceae</taxon>
        <taxon>Nonomuraea</taxon>
    </lineage>
</organism>
<name>A0ABV5SBT7_9ACTN</name>
<dbReference type="RefSeq" id="WP_344985954.1">
    <property type="nucleotide sequence ID" value="NZ_BAAAXV010000001.1"/>
</dbReference>
<feature type="transmembrane region" description="Helical" evidence="1">
    <location>
        <begin position="70"/>
        <end position="96"/>
    </location>
</feature>
<sequence>MNRLTQISFTAAPAALLGGWLLMRPSGADIAGGLWWTAAHVACLAGFLMFGVMTLGLRGMAGPVAGGRRVALEAATGVALLGLAAAVVRLVMGLYAGFGGEPGAGFEAIVYGIEAQVFFGALVALAVILAALQRVTVVSAGVTTLGMVVLAVGMYQTGRESALAALGMAFIWLGTLLLGRGTSGQVPRVGPGVGSPELGAGR</sequence>
<keyword evidence="1" id="KW-0472">Membrane</keyword>
<dbReference type="EMBL" id="JBHMBW010000054">
    <property type="protein sequence ID" value="MFB9629145.1"/>
    <property type="molecule type" value="Genomic_DNA"/>
</dbReference>
<keyword evidence="1" id="KW-1133">Transmembrane helix</keyword>
<comment type="caution">
    <text evidence="2">The sequence shown here is derived from an EMBL/GenBank/DDBJ whole genome shotgun (WGS) entry which is preliminary data.</text>
</comment>
<keyword evidence="3" id="KW-1185">Reference proteome</keyword>
<protein>
    <submittedName>
        <fullName evidence="2">Uncharacterized protein</fullName>
    </submittedName>
</protein>
<feature type="transmembrane region" description="Helical" evidence="1">
    <location>
        <begin position="137"/>
        <end position="155"/>
    </location>
</feature>
<feature type="transmembrane region" description="Helical" evidence="1">
    <location>
        <begin position="108"/>
        <end position="130"/>
    </location>
</feature>
<accession>A0ABV5SBT7</accession>